<feature type="region of interest" description="Disordered" evidence="1">
    <location>
        <begin position="1"/>
        <end position="33"/>
    </location>
</feature>
<dbReference type="EMBL" id="BLLF01000539">
    <property type="protein sequence ID" value="GFH12775.1"/>
    <property type="molecule type" value="Genomic_DNA"/>
</dbReference>
<keyword evidence="3" id="KW-1185">Reference proteome</keyword>
<comment type="caution">
    <text evidence="2">The sequence shown here is derived from an EMBL/GenBank/DDBJ whole genome shotgun (WGS) entry which is preliminary data.</text>
</comment>
<feature type="compositionally biased region" description="Polar residues" evidence="1">
    <location>
        <begin position="81"/>
        <end position="96"/>
    </location>
</feature>
<reference evidence="2 3" key="1">
    <citation type="submission" date="2020-02" db="EMBL/GenBank/DDBJ databases">
        <title>Draft genome sequence of Haematococcus lacustris strain NIES-144.</title>
        <authorList>
            <person name="Morimoto D."/>
            <person name="Nakagawa S."/>
            <person name="Yoshida T."/>
            <person name="Sawayama S."/>
        </authorList>
    </citation>
    <scope>NUCLEOTIDE SEQUENCE [LARGE SCALE GENOMIC DNA]</scope>
    <source>
        <strain evidence="2 3">NIES-144</strain>
    </source>
</reference>
<feature type="region of interest" description="Disordered" evidence="1">
    <location>
        <begin position="71"/>
        <end position="96"/>
    </location>
</feature>
<proteinExistence type="predicted"/>
<gene>
    <name evidence="2" type="ORF">HaLaN_08524</name>
</gene>
<sequence length="96" mass="10659">MQLPKLARLSQTQLSKMTEKIDSRTTIGLPKVGPTTVMDKMQAARRGAAIMGALGHPGLEKMLEAEELDKMRRKQRMQELGRQTATSPKRGNSPEI</sequence>
<feature type="non-terminal residue" evidence="2">
    <location>
        <position position="1"/>
    </location>
</feature>
<evidence type="ECO:0000313" key="3">
    <source>
        <dbReference type="Proteomes" id="UP000485058"/>
    </source>
</evidence>
<name>A0A699YU62_HAELA</name>
<evidence type="ECO:0000256" key="1">
    <source>
        <dbReference type="SAM" id="MobiDB-lite"/>
    </source>
</evidence>
<dbReference type="AlphaFoldDB" id="A0A699YU62"/>
<dbReference type="Proteomes" id="UP000485058">
    <property type="component" value="Unassembled WGS sequence"/>
</dbReference>
<accession>A0A699YU62</accession>
<evidence type="ECO:0000313" key="2">
    <source>
        <dbReference type="EMBL" id="GFH12775.1"/>
    </source>
</evidence>
<feature type="non-terminal residue" evidence="2">
    <location>
        <position position="96"/>
    </location>
</feature>
<organism evidence="2 3">
    <name type="scientific">Haematococcus lacustris</name>
    <name type="common">Green alga</name>
    <name type="synonym">Haematococcus pluvialis</name>
    <dbReference type="NCBI Taxonomy" id="44745"/>
    <lineage>
        <taxon>Eukaryota</taxon>
        <taxon>Viridiplantae</taxon>
        <taxon>Chlorophyta</taxon>
        <taxon>core chlorophytes</taxon>
        <taxon>Chlorophyceae</taxon>
        <taxon>CS clade</taxon>
        <taxon>Chlamydomonadales</taxon>
        <taxon>Haematococcaceae</taxon>
        <taxon>Haematococcus</taxon>
    </lineage>
</organism>
<protein>
    <submittedName>
        <fullName evidence="2">Uncharacterized protein</fullName>
    </submittedName>
</protein>